<proteinExistence type="predicted"/>
<evidence type="ECO:0000313" key="1">
    <source>
        <dbReference type="EMBL" id="MBP1875460.1"/>
    </source>
</evidence>
<keyword evidence="2" id="KW-1185">Reference proteome</keyword>
<gene>
    <name evidence="1" type="ORF">J2Z19_005196</name>
</gene>
<name>A0ACC5T2W2_ENSAD</name>
<comment type="caution">
    <text evidence="1">The sequence shown here is derived from an EMBL/GenBank/DDBJ whole genome shotgun (WGS) entry which is preliminary data.</text>
</comment>
<dbReference type="EMBL" id="JAGGJR010000011">
    <property type="protein sequence ID" value="MBP1875460.1"/>
    <property type="molecule type" value="Genomic_DNA"/>
</dbReference>
<reference evidence="1" key="1">
    <citation type="submission" date="2021-03" db="EMBL/GenBank/DDBJ databases">
        <title>Genomic Encyclopedia of Type Strains, Phase IV (KMG-IV): sequencing the most valuable type-strain genomes for metagenomic binning, comparative biology and taxonomic classification.</title>
        <authorList>
            <person name="Goeker M."/>
        </authorList>
    </citation>
    <scope>NUCLEOTIDE SEQUENCE</scope>
    <source>
        <strain evidence="1">DSM 18131</strain>
    </source>
</reference>
<sequence>MIAGRDARYPLPHLDDDTRTFLTEDDGKNALRIRT</sequence>
<evidence type="ECO:0000313" key="2">
    <source>
        <dbReference type="Proteomes" id="UP000823773"/>
    </source>
</evidence>
<dbReference type="Proteomes" id="UP000823773">
    <property type="component" value="Unassembled WGS sequence"/>
</dbReference>
<protein>
    <submittedName>
        <fullName evidence="1">Uncharacterized protein</fullName>
    </submittedName>
</protein>
<accession>A0ACC5T2W2</accession>
<organism evidence="1 2">
    <name type="scientific">Ensifer adhaerens</name>
    <name type="common">Sinorhizobium morelense</name>
    <dbReference type="NCBI Taxonomy" id="106592"/>
    <lineage>
        <taxon>Bacteria</taxon>
        <taxon>Pseudomonadati</taxon>
        <taxon>Pseudomonadota</taxon>
        <taxon>Alphaproteobacteria</taxon>
        <taxon>Hyphomicrobiales</taxon>
        <taxon>Rhizobiaceae</taxon>
        <taxon>Sinorhizobium/Ensifer group</taxon>
        <taxon>Ensifer</taxon>
    </lineage>
</organism>